<evidence type="ECO:0000259" key="7">
    <source>
        <dbReference type="PROSITE" id="PS50157"/>
    </source>
</evidence>
<dbReference type="PROSITE" id="PS50157">
    <property type="entry name" value="ZINC_FINGER_C2H2_2"/>
    <property type="match status" value="4"/>
</dbReference>
<evidence type="ECO:0000313" key="8">
    <source>
        <dbReference type="EMBL" id="GJN88317.1"/>
    </source>
</evidence>
<dbReference type="InterPro" id="IPR013087">
    <property type="entry name" value="Znf_C2H2_type"/>
</dbReference>
<gene>
    <name evidence="8" type="ORF">Rhopal_001282-T1</name>
</gene>
<organism evidence="8 9">
    <name type="scientific">Rhodotorula paludigena</name>
    <dbReference type="NCBI Taxonomy" id="86838"/>
    <lineage>
        <taxon>Eukaryota</taxon>
        <taxon>Fungi</taxon>
        <taxon>Dikarya</taxon>
        <taxon>Basidiomycota</taxon>
        <taxon>Pucciniomycotina</taxon>
        <taxon>Microbotryomycetes</taxon>
        <taxon>Sporidiobolales</taxon>
        <taxon>Sporidiobolaceae</taxon>
        <taxon>Rhodotorula</taxon>
    </lineage>
</organism>
<feature type="compositionally biased region" description="Polar residues" evidence="6">
    <location>
        <begin position="329"/>
        <end position="338"/>
    </location>
</feature>
<evidence type="ECO:0000256" key="6">
    <source>
        <dbReference type="SAM" id="MobiDB-lite"/>
    </source>
</evidence>
<dbReference type="SUPFAM" id="SSF57667">
    <property type="entry name" value="beta-beta-alpha zinc fingers"/>
    <property type="match status" value="3"/>
</dbReference>
<feature type="region of interest" description="Disordered" evidence="6">
    <location>
        <begin position="507"/>
        <end position="535"/>
    </location>
</feature>
<evidence type="ECO:0000256" key="1">
    <source>
        <dbReference type="ARBA" id="ARBA00022723"/>
    </source>
</evidence>
<dbReference type="FunFam" id="3.30.160.60:FF:000125">
    <property type="entry name" value="Putative zinc finger protein 143"/>
    <property type="match status" value="2"/>
</dbReference>
<keyword evidence="3 5" id="KW-0863">Zinc-finger</keyword>
<dbReference type="PANTHER" id="PTHR14003:SF22">
    <property type="entry name" value="FINGER DOMAIN PROTEIN, PUTATIVE (AFU_ORTHOLOGUE AFUA_4G11480)-RELATED"/>
    <property type="match status" value="1"/>
</dbReference>
<dbReference type="GO" id="GO:0005667">
    <property type="term" value="C:transcription regulator complex"/>
    <property type="evidence" value="ECO:0007669"/>
    <property type="project" value="TreeGrafter"/>
</dbReference>
<dbReference type="SMART" id="SM00355">
    <property type="entry name" value="ZnF_C2H2"/>
    <property type="match status" value="4"/>
</dbReference>
<dbReference type="AlphaFoldDB" id="A0AAV5GG72"/>
<feature type="compositionally biased region" description="Acidic residues" evidence="6">
    <location>
        <begin position="290"/>
        <end position="308"/>
    </location>
</feature>
<feature type="domain" description="C2H2-type" evidence="7">
    <location>
        <begin position="51"/>
        <end position="80"/>
    </location>
</feature>
<dbReference type="PANTHER" id="PTHR14003">
    <property type="entry name" value="TRANSCRIPTIONAL REPRESSOR PROTEIN YY"/>
    <property type="match status" value="1"/>
</dbReference>
<dbReference type="FunFam" id="3.30.160.60:FF:000072">
    <property type="entry name" value="zinc finger protein 143 isoform X1"/>
    <property type="match status" value="1"/>
</dbReference>
<dbReference type="Pfam" id="PF00096">
    <property type="entry name" value="zf-C2H2"/>
    <property type="match status" value="3"/>
</dbReference>
<dbReference type="PROSITE" id="PS00028">
    <property type="entry name" value="ZINC_FINGER_C2H2_1"/>
    <property type="match status" value="4"/>
</dbReference>
<feature type="compositionally biased region" description="Low complexity" evidence="6">
    <location>
        <begin position="511"/>
        <end position="535"/>
    </location>
</feature>
<dbReference type="GO" id="GO:0000981">
    <property type="term" value="F:DNA-binding transcription factor activity, RNA polymerase II-specific"/>
    <property type="evidence" value="ECO:0007669"/>
    <property type="project" value="UniProtKB-ARBA"/>
</dbReference>
<sequence>MDIVELVNEHEDRTATADRPFACTHEGCPKAFARKSDLVRHERIHNNERPWKCEWQGCRRDFIQRSALVVHMRTHTGERPHRCTWTNCRQAFSDSSSLARHRRIHTGKRPYECLVRGCGKTFCRKTTLTKHIIKNHPQYADRPEDFSLATFDEDDDMDLLDAPSPSMSTPHSPYDSGAHVYPTPHLEQGEDELPTPPLAYTYYQKNEPSTPDLRARARLHPAPQHDESPSAWSAPEYFDGYRAPHKGHRSAAMDRSVSHESQAYLATPPQTHPTRAQTRRRTATRRYVEVDEDDLFEDEQHDDGDDDYVDRSTRSRASTRGRRGAFASPASQAQQRVLSQHRYHHHQQRADQPQQVDQQHLQRSVGVARQLVYTTPSPQEQHVAQFSGPAPQLHHSPHLQHPQPVHQHHEQYHAPRAVYAPQIEYTSASPVAGPSSYPMMQSYTAPMPQTYTFEPVSTHAPLPSPRFPAPMRHRRASSAGVLDTLTAPPNPAYLSTSPVLPLVQAPSPVSAHAQPLQHPHHAQQQPHQQPEPLLGLGLQLGPAIALSQAHERRLSEVHAGSSASPVRPTFAFDDFDLPAPSPTAASFQFPAPTLQRRPSTSGLIGGGASGPAGQRPSFSSMTTRLLERMEDEQLEMQHRQASGLVGSAY</sequence>
<feature type="compositionally biased region" description="Low complexity" evidence="6">
    <location>
        <begin position="266"/>
        <end position="276"/>
    </location>
</feature>
<dbReference type="GO" id="GO:0031519">
    <property type="term" value="C:PcG protein complex"/>
    <property type="evidence" value="ECO:0007669"/>
    <property type="project" value="TreeGrafter"/>
</dbReference>
<feature type="domain" description="C2H2-type" evidence="7">
    <location>
        <begin position="111"/>
        <end position="143"/>
    </location>
</feature>
<keyword evidence="1" id="KW-0479">Metal-binding</keyword>
<feature type="region of interest" description="Disordered" evidence="6">
    <location>
        <begin position="243"/>
        <end position="362"/>
    </location>
</feature>
<feature type="domain" description="C2H2-type" evidence="7">
    <location>
        <begin position="21"/>
        <end position="50"/>
    </location>
</feature>
<feature type="compositionally biased region" description="Low complexity" evidence="6">
    <location>
        <begin position="350"/>
        <end position="362"/>
    </location>
</feature>
<proteinExistence type="predicted"/>
<protein>
    <recommendedName>
        <fullName evidence="7">C2H2-type domain-containing protein</fullName>
    </recommendedName>
</protein>
<name>A0AAV5GG72_9BASI</name>
<evidence type="ECO:0000256" key="2">
    <source>
        <dbReference type="ARBA" id="ARBA00022737"/>
    </source>
</evidence>
<dbReference type="GO" id="GO:0000978">
    <property type="term" value="F:RNA polymerase II cis-regulatory region sequence-specific DNA binding"/>
    <property type="evidence" value="ECO:0007669"/>
    <property type="project" value="TreeGrafter"/>
</dbReference>
<dbReference type="Gene3D" id="3.30.160.60">
    <property type="entry name" value="Classic Zinc Finger"/>
    <property type="match status" value="4"/>
</dbReference>
<keyword evidence="9" id="KW-1185">Reference proteome</keyword>
<evidence type="ECO:0000256" key="3">
    <source>
        <dbReference type="ARBA" id="ARBA00022771"/>
    </source>
</evidence>
<dbReference type="Pfam" id="PF23561">
    <property type="entry name" value="zf-C2H2_15"/>
    <property type="match status" value="1"/>
</dbReference>
<evidence type="ECO:0000256" key="5">
    <source>
        <dbReference type="PROSITE-ProRule" id="PRU00042"/>
    </source>
</evidence>
<dbReference type="Proteomes" id="UP001342314">
    <property type="component" value="Unassembled WGS sequence"/>
</dbReference>
<feature type="region of interest" description="Disordered" evidence="6">
    <location>
        <begin position="591"/>
        <end position="618"/>
    </location>
</feature>
<reference evidence="8 9" key="1">
    <citation type="submission" date="2021-12" db="EMBL/GenBank/DDBJ databases">
        <title>High titer production of polyol ester of fatty acids by Rhodotorula paludigena BS15 towards product separation-free biomass refinery.</title>
        <authorList>
            <person name="Mano J."/>
            <person name="Ono H."/>
            <person name="Tanaka T."/>
            <person name="Naito K."/>
            <person name="Sushida H."/>
            <person name="Ike M."/>
            <person name="Tokuyasu K."/>
            <person name="Kitaoka M."/>
        </authorList>
    </citation>
    <scope>NUCLEOTIDE SEQUENCE [LARGE SCALE GENOMIC DNA]</scope>
    <source>
        <strain evidence="8 9">BS15</strain>
    </source>
</reference>
<dbReference type="InterPro" id="IPR056436">
    <property type="entry name" value="Znf-C2H2_ZIC1-5/GLI1-3-like"/>
</dbReference>
<dbReference type="EMBL" id="BQKY01000003">
    <property type="protein sequence ID" value="GJN88317.1"/>
    <property type="molecule type" value="Genomic_DNA"/>
</dbReference>
<dbReference type="InterPro" id="IPR036236">
    <property type="entry name" value="Znf_C2H2_sf"/>
</dbReference>
<evidence type="ECO:0000313" key="9">
    <source>
        <dbReference type="Proteomes" id="UP001342314"/>
    </source>
</evidence>
<dbReference type="GO" id="GO:0008270">
    <property type="term" value="F:zinc ion binding"/>
    <property type="evidence" value="ECO:0007669"/>
    <property type="project" value="UniProtKB-KW"/>
</dbReference>
<comment type="caution">
    <text evidence="8">The sequence shown here is derived from an EMBL/GenBank/DDBJ whole genome shotgun (WGS) entry which is preliminary data.</text>
</comment>
<feature type="domain" description="C2H2-type" evidence="7">
    <location>
        <begin position="81"/>
        <end position="110"/>
    </location>
</feature>
<feature type="region of interest" description="Disordered" evidence="6">
    <location>
        <begin position="186"/>
        <end position="208"/>
    </location>
</feature>
<keyword evidence="4" id="KW-0862">Zinc</keyword>
<dbReference type="GO" id="GO:0000785">
    <property type="term" value="C:chromatin"/>
    <property type="evidence" value="ECO:0007669"/>
    <property type="project" value="TreeGrafter"/>
</dbReference>
<evidence type="ECO:0000256" key="4">
    <source>
        <dbReference type="ARBA" id="ARBA00022833"/>
    </source>
</evidence>
<keyword evidence="2" id="KW-0677">Repeat</keyword>
<accession>A0AAV5GG72</accession>